<keyword evidence="1 3" id="KW-0378">Hydrolase</keyword>
<dbReference type="Pfam" id="PF00795">
    <property type="entry name" value="CN_hydrolase"/>
    <property type="match status" value="1"/>
</dbReference>
<evidence type="ECO:0000313" key="4">
    <source>
        <dbReference type="Proteomes" id="UP000245252"/>
    </source>
</evidence>
<comment type="caution">
    <text evidence="3">The sequence shown here is derived from an EMBL/GenBank/DDBJ whole genome shotgun (WGS) entry which is preliminary data.</text>
</comment>
<dbReference type="InterPro" id="IPR050345">
    <property type="entry name" value="Aliph_Amidase/BUP"/>
</dbReference>
<dbReference type="CDD" id="cd07197">
    <property type="entry name" value="nitrilase"/>
    <property type="match status" value="1"/>
</dbReference>
<dbReference type="InterPro" id="IPR036526">
    <property type="entry name" value="C-N_Hydrolase_sf"/>
</dbReference>
<dbReference type="PANTHER" id="PTHR43674">
    <property type="entry name" value="NITRILASE C965.09-RELATED"/>
    <property type="match status" value="1"/>
</dbReference>
<dbReference type="PROSITE" id="PS50263">
    <property type="entry name" value="CN_HYDROLASE"/>
    <property type="match status" value="1"/>
</dbReference>
<sequence length="256" mass="27611">MARCAFVEWPEGLEPAGETWDILSRQVREARPDILITNEMPFGTWIASAHQFDDGIARASVALHEQGLAALRTLGVPAIISSRPVPFAGRLANEAFVLEGDQVRALHRKQFFPEEEGWYEAAWFGGDGSGFIVHAVAGVKVGVLLCTELMFNEHARHYGRSGADLIAVPRATELSHEKWETAAAMAAIVSGSYVLSSNRVGKSADSPAFGGRGLAFAPDGSRLAQTFAESPLVVVEIDAGLSRQQKAEYPCYVAEA</sequence>
<dbReference type="PANTHER" id="PTHR43674:SF2">
    <property type="entry name" value="BETA-UREIDOPROPIONASE"/>
    <property type="match status" value="1"/>
</dbReference>
<dbReference type="SUPFAM" id="SSF56317">
    <property type="entry name" value="Carbon-nitrogen hydrolase"/>
    <property type="match status" value="1"/>
</dbReference>
<dbReference type="EMBL" id="QFBC01000017">
    <property type="protein sequence ID" value="PWE53296.1"/>
    <property type="molecule type" value="Genomic_DNA"/>
</dbReference>
<name>A0A2U2DJ07_9HYPH</name>
<gene>
    <name evidence="3" type="ORF">DEM27_26915</name>
</gene>
<accession>A0A2U2DJ07</accession>
<dbReference type="RefSeq" id="WP_109461337.1">
    <property type="nucleotide sequence ID" value="NZ_QFBC01000017.1"/>
</dbReference>
<evidence type="ECO:0000259" key="2">
    <source>
        <dbReference type="PROSITE" id="PS50263"/>
    </source>
</evidence>
<dbReference type="AlphaFoldDB" id="A0A2U2DJ07"/>
<evidence type="ECO:0000313" key="3">
    <source>
        <dbReference type="EMBL" id="PWE53296.1"/>
    </source>
</evidence>
<proteinExistence type="predicted"/>
<evidence type="ECO:0000256" key="1">
    <source>
        <dbReference type="ARBA" id="ARBA00022801"/>
    </source>
</evidence>
<dbReference type="InterPro" id="IPR003010">
    <property type="entry name" value="C-N_Hydrolase"/>
</dbReference>
<keyword evidence="4" id="KW-1185">Reference proteome</keyword>
<reference evidence="3 4" key="1">
    <citation type="submission" date="2018-05" db="EMBL/GenBank/DDBJ databases">
        <title>The draft genome of strain NS-104.</title>
        <authorList>
            <person name="Hang P."/>
            <person name="Jiang J."/>
        </authorList>
    </citation>
    <scope>NUCLEOTIDE SEQUENCE [LARGE SCALE GENOMIC DNA]</scope>
    <source>
        <strain evidence="3 4">NS-104</strain>
    </source>
</reference>
<dbReference type="OrthoDB" id="9811121at2"/>
<dbReference type="GO" id="GO:0016811">
    <property type="term" value="F:hydrolase activity, acting on carbon-nitrogen (but not peptide) bonds, in linear amides"/>
    <property type="evidence" value="ECO:0007669"/>
    <property type="project" value="TreeGrafter"/>
</dbReference>
<protein>
    <submittedName>
        <fullName evidence="3">Carbon-nitrogen hydrolase family protein</fullName>
    </submittedName>
</protein>
<organism evidence="3 4">
    <name type="scientific">Metarhizobium album</name>
    <dbReference type="NCBI Taxonomy" id="2182425"/>
    <lineage>
        <taxon>Bacteria</taxon>
        <taxon>Pseudomonadati</taxon>
        <taxon>Pseudomonadota</taxon>
        <taxon>Alphaproteobacteria</taxon>
        <taxon>Hyphomicrobiales</taxon>
        <taxon>Rhizobiaceae</taxon>
        <taxon>Metarhizobium</taxon>
    </lineage>
</organism>
<feature type="domain" description="CN hydrolase" evidence="2">
    <location>
        <begin position="1"/>
        <end position="239"/>
    </location>
</feature>
<dbReference type="Proteomes" id="UP000245252">
    <property type="component" value="Unassembled WGS sequence"/>
</dbReference>
<dbReference type="Gene3D" id="3.60.110.10">
    <property type="entry name" value="Carbon-nitrogen hydrolase"/>
    <property type="match status" value="1"/>
</dbReference>